<name>A0A5J4KXA3_9ZZZZ</name>
<organism evidence="1">
    <name type="scientific">hot springs metagenome</name>
    <dbReference type="NCBI Taxonomy" id="433727"/>
    <lineage>
        <taxon>unclassified sequences</taxon>
        <taxon>metagenomes</taxon>
        <taxon>ecological metagenomes</taxon>
    </lineage>
</organism>
<gene>
    <name evidence="1" type="ORF">A45J_1631</name>
</gene>
<comment type="caution">
    <text evidence="1">The sequence shown here is derived from an EMBL/GenBank/DDBJ whole genome shotgun (WGS) entry which is preliminary data.</text>
</comment>
<sequence>MNRQEIHIKEIKELAKKFTPEQIEGCISQQMHEGTNVCDISGTTEQVINDLSKARFVRDLMDKRMSMTDAVRELAKRIRLVQMAFKEEKE</sequence>
<reference evidence="1" key="1">
    <citation type="submission" date="2019-10" db="EMBL/GenBank/DDBJ databases">
        <title>Metagenomic sequencing of thiosulfate-disproportionating enrichment culture.</title>
        <authorList>
            <person name="Umezawa K."/>
            <person name="Kojima H."/>
            <person name="Fukui M."/>
        </authorList>
    </citation>
    <scope>NUCLEOTIDE SEQUENCE</scope>
    <source>
        <strain evidence="1">45J</strain>
    </source>
</reference>
<dbReference type="AlphaFoldDB" id="A0A5J4KXA3"/>
<dbReference type="EMBL" id="BLAB01000001">
    <property type="protein sequence ID" value="GER93874.1"/>
    <property type="molecule type" value="Genomic_DNA"/>
</dbReference>
<evidence type="ECO:0000313" key="1">
    <source>
        <dbReference type="EMBL" id="GER93874.1"/>
    </source>
</evidence>
<protein>
    <submittedName>
        <fullName evidence="1">Uncharacterized protein</fullName>
    </submittedName>
</protein>
<accession>A0A5J4KXA3</accession>
<proteinExistence type="predicted"/>